<dbReference type="Gene3D" id="1.25.40.420">
    <property type="match status" value="2"/>
</dbReference>
<name>A0AAN8W4T4_9MAGN</name>
<dbReference type="SMART" id="SM00225">
    <property type="entry name" value="BTB"/>
    <property type="match status" value="1"/>
</dbReference>
<evidence type="ECO:0000313" key="3">
    <source>
        <dbReference type="EMBL" id="KAK6939943.1"/>
    </source>
</evidence>
<reference evidence="3 4" key="1">
    <citation type="submission" date="2023-12" db="EMBL/GenBank/DDBJ databases">
        <title>A high-quality genome assembly for Dillenia turbinata (Dilleniales).</title>
        <authorList>
            <person name="Chanderbali A."/>
        </authorList>
    </citation>
    <scope>NUCLEOTIDE SEQUENCE [LARGE SCALE GENOMIC DNA]</scope>
    <source>
        <strain evidence="3">LSX21</strain>
        <tissue evidence="3">Leaf</tissue>
    </source>
</reference>
<proteinExistence type="predicted"/>
<comment type="pathway">
    <text evidence="1">Protein modification; protein ubiquitination.</text>
</comment>
<dbReference type="Proteomes" id="UP001370490">
    <property type="component" value="Unassembled WGS sequence"/>
</dbReference>
<dbReference type="PROSITE" id="PS50097">
    <property type="entry name" value="BTB"/>
    <property type="match status" value="1"/>
</dbReference>
<dbReference type="AlphaFoldDB" id="A0AAN8W4T4"/>
<dbReference type="InterPro" id="IPR011333">
    <property type="entry name" value="SKP1/BTB/POZ_sf"/>
</dbReference>
<evidence type="ECO:0000313" key="4">
    <source>
        <dbReference type="Proteomes" id="UP001370490"/>
    </source>
</evidence>
<dbReference type="PANTHER" id="PTHR24413">
    <property type="entry name" value="SPECKLE-TYPE POZ PROTEIN"/>
    <property type="match status" value="1"/>
</dbReference>
<dbReference type="SUPFAM" id="SSF54695">
    <property type="entry name" value="POZ domain"/>
    <property type="match status" value="1"/>
</dbReference>
<protein>
    <submittedName>
        <fullName evidence="3">BTB/POZ domain</fullName>
    </submittedName>
</protein>
<keyword evidence="4" id="KW-1185">Reference proteome</keyword>
<sequence length="275" mass="31030">MRCLSCREDYDSDDAGTCKECYFKANRKIDDLKSKVAFLRFSPSPYPSPSPCFSDVVLVASHDACDQTDLGPPVPIHAHKAVLHNARHLLDAALSLIVGNMDKLTKLAEYKELKEKDPQLVFEIYEAYVSKQEEIAAAALEEKKNANCSPVFRAMFENQREEGLSGTIKICDVSHDALYAFVSNLYTAEASLDDQMARELLVMTKNYQVKHLKAYCEKFIVSKLNRGNSLLSYAFANQHNAKHLLNAALSLIVDNMNKLTKLEEYKELKEKDPQL</sequence>
<dbReference type="EMBL" id="JBAMMX010000005">
    <property type="protein sequence ID" value="KAK6939943.1"/>
    <property type="molecule type" value="Genomic_DNA"/>
</dbReference>
<evidence type="ECO:0000259" key="2">
    <source>
        <dbReference type="PROSITE" id="PS50097"/>
    </source>
</evidence>
<dbReference type="InterPro" id="IPR000210">
    <property type="entry name" value="BTB/POZ_dom"/>
</dbReference>
<comment type="caution">
    <text evidence="3">The sequence shown here is derived from an EMBL/GenBank/DDBJ whole genome shotgun (WGS) entry which is preliminary data.</text>
</comment>
<gene>
    <name evidence="3" type="ORF">RJ641_029474</name>
</gene>
<feature type="non-terminal residue" evidence="3">
    <location>
        <position position="275"/>
    </location>
</feature>
<organism evidence="3 4">
    <name type="scientific">Dillenia turbinata</name>
    <dbReference type="NCBI Taxonomy" id="194707"/>
    <lineage>
        <taxon>Eukaryota</taxon>
        <taxon>Viridiplantae</taxon>
        <taxon>Streptophyta</taxon>
        <taxon>Embryophyta</taxon>
        <taxon>Tracheophyta</taxon>
        <taxon>Spermatophyta</taxon>
        <taxon>Magnoliopsida</taxon>
        <taxon>eudicotyledons</taxon>
        <taxon>Gunneridae</taxon>
        <taxon>Pentapetalae</taxon>
        <taxon>Dilleniales</taxon>
        <taxon>Dilleniaceae</taxon>
        <taxon>Dillenia</taxon>
    </lineage>
</organism>
<accession>A0AAN8W4T4</accession>
<feature type="domain" description="BTB" evidence="2">
    <location>
        <begin position="146"/>
        <end position="194"/>
    </location>
</feature>
<dbReference type="Pfam" id="PF00651">
    <property type="entry name" value="BTB"/>
    <property type="match status" value="1"/>
</dbReference>
<dbReference type="Gene3D" id="3.30.710.10">
    <property type="entry name" value="Potassium Channel Kv1.1, Chain A"/>
    <property type="match status" value="1"/>
</dbReference>
<evidence type="ECO:0000256" key="1">
    <source>
        <dbReference type="ARBA" id="ARBA00004906"/>
    </source>
</evidence>
<dbReference type="CDD" id="cd14733">
    <property type="entry name" value="BACK"/>
    <property type="match status" value="1"/>
</dbReference>